<dbReference type="EMBL" id="JAYGGQ010000001">
    <property type="protein sequence ID" value="MEA5453244.1"/>
    <property type="molecule type" value="Genomic_DNA"/>
</dbReference>
<feature type="transmembrane region" description="Helical" evidence="1">
    <location>
        <begin position="166"/>
        <end position="188"/>
    </location>
</feature>
<name>A0ABU5T0R7_9MICC</name>
<evidence type="ECO:0000313" key="3">
    <source>
        <dbReference type="Proteomes" id="UP001304769"/>
    </source>
</evidence>
<evidence type="ECO:0000256" key="1">
    <source>
        <dbReference type="SAM" id="Phobius"/>
    </source>
</evidence>
<proteinExistence type="predicted"/>
<keyword evidence="1" id="KW-0812">Transmembrane</keyword>
<dbReference type="RefSeq" id="WP_323277011.1">
    <property type="nucleotide sequence ID" value="NZ_JAYGGQ010000001.1"/>
</dbReference>
<organism evidence="2 3">
    <name type="scientific">Sinomonas terricola</name>
    <dbReference type="NCBI Taxonomy" id="3110330"/>
    <lineage>
        <taxon>Bacteria</taxon>
        <taxon>Bacillati</taxon>
        <taxon>Actinomycetota</taxon>
        <taxon>Actinomycetes</taxon>
        <taxon>Micrococcales</taxon>
        <taxon>Micrococcaceae</taxon>
        <taxon>Sinomonas</taxon>
    </lineage>
</organism>
<dbReference type="Proteomes" id="UP001304769">
    <property type="component" value="Unassembled WGS sequence"/>
</dbReference>
<keyword evidence="3" id="KW-1185">Reference proteome</keyword>
<comment type="caution">
    <text evidence="2">The sequence shown here is derived from an EMBL/GenBank/DDBJ whole genome shotgun (WGS) entry which is preliminary data.</text>
</comment>
<keyword evidence="1" id="KW-1133">Transmembrane helix</keyword>
<feature type="transmembrane region" description="Helical" evidence="1">
    <location>
        <begin position="195"/>
        <end position="220"/>
    </location>
</feature>
<reference evidence="2 3" key="1">
    <citation type="submission" date="2023-12" db="EMBL/GenBank/DDBJ databases">
        <title>Sinomonas terricola sp. nov, isolated from litchi orchard soil in Guangdong, PR China.</title>
        <authorList>
            <person name="Jiaxin W."/>
            <person name="Yang Z."/>
            <person name="Honghui Z."/>
        </authorList>
    </citation>
    <scope>NUCLEOTIDE SEQUENCE [LARGE SCALE GENOMIC DNA]</scope>
    <source>
        <strain evidence="2 3">JGH33</strain>
    </source>
</reference>
<accession>A0ABU5T0R7</accession>
<feature type="transmembrane region" description="Helical" evidence="1">
    <location>
        <begin position="248"/>
        <end position="269"/>
    </location>
</feature>
<keyword evidence="1" id="KW-0472">Membrane</keyword>
<gene>
    <name evidence="2" type="ORF">SPF06_00780</name>
</gene>
<evidence type="ECO:0008006" key="4">
    <source>
        <dbReference type="Google" id="ProtNLM"/>
    </source>
</evidence>
<sequence length="288" mass="29911">MRTVLSALSVLLAVVLTAVAMPALWLERNVSDESGFVKLLEPMAKDADLQSTLVANLDTAVLSSAGVPEAVRPLARQAIQHVADGLVSDPGFPQAWTETLKASHRLNFTPGVASTNAFELELRPMADLFASKLGAAIGVQLSGPRTLGVQVGTPQQRSWLTSAQDLAGLSQPLALGAALALLLGLLFARRRGVPLAWAGLCLMVTAAVFQIGTGIVPLFASVQASSGSMSSTFGARAAELAVDSFEPWIGGLALVGAALLVVGALLGLVRRLRRSRGAAQSRLASMEV</sequence>
<protein>
    <recommendedName>
        <fullName evidence="4">Integral membrane protein</fullName>
    </recommendedName>
</protein>
<evidence type="ECO:0000313" key="2">
    <source>
        <dbReference type="EMBL" id="MEA5453244.1"/>
    </source>
</evidence>